<reference evidence="3 4" key="1">
    <citation type="submission" date="2016-06" db="EMBL/GenBank/DDBJ databases">
        <title>Comparative genomics of the ectomycorrhizal sister species Rhizopogon vinicolor and Rhizopogon vesiculosus (Basidiomycota: Boletales) reveals a divergence of the mating type B locus.</title>
        <authorList>
            <consortium name="DOE Joint Genome Institute"/>
            <person name="Mujic A.B."/>
            <person name="Kuo A."/>
            <person name="Tritt A."/>
            <person name="Lipzen A."/>
            <person name="Chen C."/>
            <person name="Johnson J."/>
            <person name="Sharma A."/>
            <person name="Barry K."/>
            <person name="Grigoriev I.V."/>
            <person name="Spatafora J.W."/>
        </authorList>
    </citation>
    <scope>NUCLEOTIDE SEQUENCE [LARGE SCALE GENOMIC DNA]</scope>
    <source>
        <strain evidence="3 4">AM-OR11-026</strain>
    </source>
</reference>
<dbReference type="OrthoDB" id="7851174at2759"/>
<feature type="compositionally biased region" description="Polar residues" evidence="1">
    <location>
        <begin position="234"/>
        <end position="249"/>
    </location>
</feature>
<organism evidence="3 4">
    <name type="scientific">Rhizopogon vinicolor AM-OR11-026</name>
    <dbReference type="NCBI Taxonomy" id="1314800"/>
    <lineage>
        <taxon>Eukaryota</taxon>
        <taxon>Fungi</taxon>
        <taxon>Dikarya</taxon>
        <taxon>Basidiomycota</taxon>
        <taxon>Agaricomycotina</taxon>
        <taxon>Agaricomycetes</taxon>
        <taxon>Agaricomycetidae</taxon>
        <taxon>Boletales</taxon>
        <taxon>Suillineae</taxon>
        <taxon>Rhizopogonaceae</taxon>
        <taxon>Rhizopogon</taxon>
    </lineage>
</organism>
<dbReference type="Pfam" id="PF00179">
    <property type="entry name" value="UQ_con"/>
    <property type="match status" value="1"/>
</dbReference>
<dbReference type="SMART" id="SM00212">
    <property type="entry name" value="UBCc"/>
    <property type="match status" value="1"/>
</dbReference>
<evidence type="ECO:0000313" key="4">
    <source>
        <dbReference type="Proteomes" id="UP000092154"/>
    </source>
</evidence>
<dbReference type="Gene3D" id="3.10.110.10">
    <property type="entry name" value="Ubiquitin Conjugating Enzyme"/>
    <property type="match status" value="1"/>
</dbReference>
<feature type="region of interest" description="Disordered" evidence="1">
    <location>
        <begin position="201"/>
        <end position="255"/>
    </location>
</feature>
<gene>
    <name evidence="3" type="ORF">K503DRAFT_863565</name>
</gene>
<dbReference type="PROSITE" id="PS50127">
    <property type="entry name" value="UBC_2"/>
    <property type="match status" value="1"/>
</dbReference>
<sequence length="325" mass="35419">MSLALSNAMTIKRIHREVADAKKEDLGPITLSPSTDNLFRWAGTIPGPQGSPYEGGIFNIDIQLANDYPFSAPKVAFVTRIYHMNISDKGNICIDILKQNWSPALSLFKVMLSLSSLLTDPNPQDPLGKLPYHPSDVLFYDLCAHEVPSIATEYVRNRVHHDRTARRWTELYARSLTFAPTPTPTATSTFSKLSTALPVSVSTSTSTPIPTSSSSTSSNSATQASQLRKGKSRAPTNQRSNGSGSSNVLAETIEISDSDDETLRLHSARKRPRDAWNEVDIVEEEQRATRRRRADGGGGVAQSTSTGYKRRGTTAGGGEVIVIDD</sequence>
<evidence type="ECO:0000256" key="1">
    <source>
        <dbReference type="SAM" id="MobiDB-lite"/>
    </source>
</evidence>
<feature type="region of interest" description="Disordered" evidence="1">
    <location>
        <begin position="282"/>
        <end position="325"/>
    </location>
</feature>
<dbReference type="PANTHER" id="PTHR24068">
    <property type="entry name" value="UBIQUITIN-CONJUGATING ENZYME E2"/>
    <property type="match status" value="1"/>
</dbReference>
<dbReference type="STRING" id="1314800.A0A1B7NAQ7"/>
<keyword evidence="4" id="KW-1185">Reference proteome</keyword>
<dbReference type="InterPro" id="IPR016135">
    <property type="entry name" value="UBQ-conjugating_enzyme/RWD"/>
</dbReference>
<dbReference type="InParanoid" id="A0A1B7NAQ7"/>
<proteinExistence type="predicted"/>
<dbReference type="InterPro" id="IPR000608">
    <property type="entry name" value="UBC"/>
</dbReference>
<evidence type="ECO:0000259" key="2">
    <source>
        <dbReference type="PROSITE" id="PS50127"/>
    </source>
</evidence>
<dbReference type="Proteomes" id="UP000092154">
    <property type="component" value="Unassembled WGS sequence"/>
</dbReference>
<accession>A0A1B7NAQ7</accession>
<dbReference type="EMBL" id="KV448170">
    <property type="protein sequence ID" value="OAX41854.1"/>
    <property type="molecule type" value="Genomic_DNA"/>
</dbReference>
<feature type="compositionally biased region" description="Low complexity" evidence="1">
    <location>
        <begin position="201"/>
        <end position="227"/>
    </location>
</feature>
<feature type="domain" description="UBC core" evidence="2">
    <location>
        <begin position="9"/>
        <end position="174"/>
    </location>
</feature>
<evidence type="ECO:0000313" key="3">
    <source>
        <dbReference type="EMBL" id="OAX41854.1"/>
    </source>
</evidence>
<dbReference type="SUPFAM" id="SSF54495">
    <property type="entry name" value="UBC-like"/>
    <property type="match status" value="1"/>
</dbReference>
<name>A0A1B7NAQ7_9AGAM</name>
<dbReference type="AlphaFoldDB" id="A0A1B7NAQ7"/>
<protein>
    <recommendedName>
        <fullName evidence="2">UBC core domain-containing protein</fullName>
    </recommendedName>
</protein>